<protein>
    <submittedName>
        <fullName evidence="8">Holliday junction recognition protein isoform X1</fullName>
    </submittedName>
</protein>
<dbReference type="Pfam" id="PF12346">
    <property type="entry name" value="HJURP_mid"/>
    <property type="match status" value="1"/>
</dbReference>
<dbReference type="InterPro" id="IPR021052">
    <property type="entry name" value="HJURP_central_dom"/>
</dbReference>
<dbReference type="GO" id="GO:0034080">
    <property type="term" value="P:CENP-A containing chromatin assembly"/>
    <property type="evidence" value="ECO:0007669"/>
    <property type="project" value="TreeGrafter"/>
</dbReference>
<reference evidence="8" key="1">
    <citation type="submission" date="2025-08" db="UniProtKB">
        <authorList>
            <consortium name="RefSeq"/>
        </authorList>
    </citation>
    <scope>IDENTIFICATION</scope>
    <source>
        <tissue evidence="8">Muscle</tissue>
    </source>
</reference>
<dbReference type="InterPro" id="IPR018465">
    <property type="entry name" value="Scm3/HJURP"/>
</dbReference>
<feature type="region of interest" description="Disordered" evidence="4">
    <location>
        <begin position="501"/>
        <end position="539"/>
    </location>
</feature>
<dbReference type="OrthoDB" id="9948556at2759"/>
<feature type="domain" description="Holliday junction regulator protein family C-terminal" evidence="6">
    <location>
        <begin position="402"/>
        <end position="463"/>
    </location>
</feature>
<gene>
    <name evidence="8" type="primary">HJURP</name>
</gene>
<name>A0A2Y9EK58_PHYMC</name>
<keyword evidence="2" id="KW-0238">DNA-binding</keyword>
<dbReference type="PANTHER" id="PTHR15992">
    <property type="entry name" value="HOLLIDAY JUNCTION RECOGNITION PROTEIN"/>
    <property type="match status" value="1"/>
</dbReference>
<evidence type="ECO:0000313" key="8">
    <source>
        <dbReference type="RefSeq" id="XP_007103243.1"/>
    </source>
</evidence>
<keyword evidence="7" id="KW-1185">Reference proteome</keyword>
<dbReference type="Gene3D" id="6.10.250.2320">
    <property type="match status" value="1"/>
</dbReference>
<feature type="region of interest" description="Disordered" evidence="4">
    <location>
        <begin position="617"/>
        <end position="662"/>
    </location>
</feature>
<evidence type="ECO:0000256" key="4">
    <source>
        <dbReference type="SAM" id="MobiDB-lite"/>
    </source>
</evidence>
<evidence type="ECO:0000256" key="2">
    <source>
        <dbReference type="ARBA" id="ARBA00023125"/>
    </source>
</evidence>
<dbReference type="Pfam" id="PF10384">
    <property type="entry name" value="Scm3"/>
    <property type="match status" value="1"/>
</dbReference>
<proteinExistence type="predicted"/>
<feature type="domain" description="Holliday junction recognition protein HJURP central" evidence="5">
    <location>
        <begin position="264"/>
        <end position="376"/>
    </location>
</feature>
<evidence type="ECO:0000259" key="6">
    <source>
        <dbReference type="Pfam" id="PF12347"/>
    </source>
</evidence>
<feature type="compositionally biased region" description="Polar residues" evidence="4">
    <location>
        <begin position="624"/>
        <end position="649"/>
    </location>
</feature>
<comment type="subcellular location">
    <subcellularLocation>
        <location evidence="1">Nucleus</location>
    </subcellularLocation>
</comment>
<dbReference type="GO" id="GO:0000775">
    <property type="term" value="C:chromosome, centromeric region"/>
    <property type="evidence" value="ECO:0007669"/>
    <property type="project" value="TreeGrafter"/>
</dbReference>
<dbReference type="PANTHER" id="PTHR15992:SF5">
    <property type="entry name" value="HOLLIDAY JUNCTION RECOGNITION PROTEIN"/>
    <property type="match status" value="1"/>
</dbReference>
<dbReference type="GO" id="GO:0003677">
    <property type="term" value="F:DNA binding"/>
    <property type="evidence" value="ECO:0007669"/>
    <property type="project" value="UniProtKB-KW"/>
</dbReference>
<dbReference type="KEGG" id="pcad:102988030"/>
<feature type="region of interest" description="Disordered" evidence="4">
    <location>
        <begin position="297"/>
        <end position="323"/>
    </location>
</feature>
<feature type="domain" description="Holliday junction regulator protein family C-terminal" evidence="6">
    <location>
        <begin position="548"/>
        <end position="606"/>
    </location>
</feature>
<dbReference type="Pfam" id="PF12347">
    <property type="entry name" value="HJURP_C"/>
    <property type="match status" value="2"/>
</dbReference>
<accession>A0A2Y9EK58</accession>
<dbReference type="Proteomes" id="UP000248484">
    <property type="component" value="Chromosome 2"/>
</dbReference>
<dbReference type="InterPro" id="IPR022102">
    <property type="entry name" value="HJURP_C"/>
</dbReference>
<dbReference type="FunCoup" id="A0A2Y9EK58">
    <property type="interactions" value="280"/>
</dbReference>
<dbReference type="RefSeq" id="XP_007103243.1">
    <property type="nucleotide sequence ID" value="XM_007103181.3"/>
</dbReference>
<feature type="compositionally biased region" description="Polar residues" evidence="4">
    <location>
        <begin position="513"/>
        <end position="535"/>
    </location>
</feature>
<evidence type="ECO:0000259" key="5">
    <source>
        <dbReference type="Pfam" id="PF12346"/>
    </source>
</evidence>
<feature type="region of interest" description="Disordered" evidence="4">
    <location>
        <begin position="185"/>
        <end position="205"/>
    </location>
</feature>
<organism evidence="7 8">
    <name type="scientific">Physeter macrocephalus</name>
    <name type="common">Sperm whale</name>
    <name type="synonym">Physeter catodon</name>
    <dbReference type="NCBI Taxonomy" id="9755"/>
    <lineage>
        <taxon>Eukaryota</taxon>
        <taxon>Metazoa</taxon>
        <taxon>Chordata</taxon>
        <taxon>Craniata</taxon>
        <taxon>Vertebrata</taxon>
        <taxon>Euteleostomi</taxon>
        <taxon>Mammalia</taxon>
        <taxon>Eutheria</taxon>
        <taxon>Laurasiatheria</taxon>
        <taxon>Artiodactyla</taxon>
        <taxon>Whippomorpha</taxon>
        <taxon>Cetacea</taxon>
        <taxon>Odontoceti</taxon>
        <taxon>Physeteridae</taxon>
        <taxon>Physeter</taxon>
    </lineage>
</organism>
<dbReference type="InParanoid" id="A0A2Y9EK58"/>
<keyword evidence="3" id="KW-0539">Nucleus</keyword>
<dbReference type="GO" id="GO:0042393">
    <property type="term" value="F:histone binding"/>
    <property type="evidence" value="ECO:0007669"/>
    <property type="project" value="InterPro"/>
</dbReference>
<sequence length="729" mass="80443">MEGEVLGEDALLRKLRDSRRRFQRRMQQLIEKYNQPFEDAPVVQMSTLTYETPQGLRIWGGRLIKERNTGQIQDSLVKTDDRTDGPMQVPAGGHELPLPCTQVEDSISSDTDTTLFQEDVVAGNLMPAVPWSPLKNELRRKYLTQVDILLQDEGCLECASYGEGKDTRVTLVPSLASPARPARGYYGGVSEESPGGPFQPTSLPREGDAPLSCSAGLALVPKGDGISLQGGTGGSSFSSSPCSEAEDICNATLSDLYAGMLHSMSCLLGVRPSCVISTKTFIRQNWSSKRRHRCKSRINRTSCRGGGRSRRSPQERCAPSSEPAKDVAVFRDRKNLLDVSGHKMGLKLGRAFEVNKPQIHAFASHWKELPRTPQKHHSSLTYLDSNAVYHLDQENRFMTLNWLISPVKIGSRPRVPPGEGGNRYREIEIRFDKLHQEYCSNLRKQPCLTYLPGSSAVDVYRGGPASRGSPQGVEAHRPSSPLHRAKAKRLSEAFESLGKRSIREGSCPPESDSFPSLSKTNSTCSPGRSEQTSDLACQGNDLGGFRKSVSLNKAISVPRVQPPVYARDRYDDIKEKFDKLHQKYCQKSLQQTQVPSGSRASPDKASVGVRYQKEDFLGKFDPDSGSQGPPNLSSSPQQSIKSPLGSNTIGAPPSTGFALDAGWGHQVPTKRRRLSDPQVCRWWAGPWDFSPVGRAIPRPGEEAGSLQPTWEEKKVRFCLSNVRVLQQDS</sequence>
<dbReference type="GO" id="GO:0005634">
    <property type="term" value="C:nucleus"/>
    <property type="evidence" value="ECO:0007669"/>
    <property type="project" value="UniProtKB-SubCell"/>
</dbReference>
<dbReference type="CTD" id="55355"/>
<evidence type="ECO:0000256" key="3">
    <source>
        <dbReference type="ARBA" id="ARBA00023242"/>
    </source>
</evidence>
<evidence type="ECO:0000313" key="7">
    <source>
        <dbReference type="Proteomes" id="UP000248484"/>
    </source>
</evidence>
<dbReference type="AlphaFoldDB" id="A0A2Y9EK58"/>
<evidence type="ECO:0000256" key="1">
    <source>
        <dbReference type="ARBA" id="ARBA00004123"/>
    </source>
</evidence>
<dbReference type="GeneID" id="102988030"/>